<feature type="transmembrane region" description="Helical" evidence="7">
    <location>
        <begin position="7"/>
        <end position="25"/>
    </location>
</feature>
<reference evidence="10" key="1">
    <citation type="journal article" date="2019" name="Int. J. Syst. Evol. Microbiol.">
        <title>The Global Catalogue of Microorganisms (GCM) 10K type strain sequencing project: providing services to taxonomists for standard genome sequencing and annotation.</title>
        <authorList>
            <consortium name="The Broad Institute Genomics Platform"/>
            <consortium name="The Broad Institute Genome Sequencing Center for Infectious Disease"/>
            <person name="Wu L."/>
            <person name="Ma J."/>
        </authorList>
    </citation>
    <scope>NUCLEOTIDE SEQUENCE [LARGE SCALE GENOMIC DNA]</scope>
    <source>
        <strain evidence="10">CGMCC 1.15044</strain>
    </source>
</reference>
<dbReference type="SUPFAM" id="SSF161098">
    <property type="entry name" value="MetI-like"/>
    <property type="match status" value="1"/>
</dbReference>
<dbReference type="CDD" id="cd06261">
    <property type="entry name" value="TM_PBP2"/>
    <property type="match status" value="1"/>
</dbReference>
<keyword evidence="10" id="KW-1185">Reference proteome</keyword>
<protein>
    <recommendedName>
        <fullName evidence="8">ABC transmembrane type-1 domain-containing protein</fullName>
    </recommendedName>
</protein>
<accession>A0ABQ1FX65</accession>
<dbReference type="EMBL" id="BMHF01000004">
    <property type="protein sequence ID" value="GGA31405.1"/>
    <property type="molecule type" value="Genomic_DNA"/>
</dbReference>
<dbReference type="RefSeq" id="WP_094095116.1">
    <property type="nucleotide sequence ID" value="NZ_BMHF01000004.1"/>
</dbReference>
<keyword evidence="6 7" id="KW-0472">Membrane</keyword>
<evidence type="ECO:0000256" key="6">
    <source>
        <dbReference type="ARBA" id="ARBA00023136"/>
    </source>
</evidence>
<feature type="transmembrane region" description="Helical" evidence="7">
    <location>
        <begin position="112"/>
        <end position="132"/>
    </location>
</feature>
<dbReference type="PANTHER" id="PTHR30465">
    <property type="entry name" value="INNER MEMBRANE ABC TRANSPORTER"/>
    <property type="match status" value="1"/>
</dbReference>
<feature type="transmembrane region" description="Helical" evidence="7">
    <location>
        <begin position="208"/>
        <end position="229"/>
    </location>
</feature>
<keyword evidence="5 7" id="KW-1133">Transmembrane helix</keyword>
<dbReference type="PANTHER" id="PTHR30465:SF0">
    <property type="entry name" value="OLIGOPEPTIDE TRANSPORT SYSTEM PERMEASE PROTEIN APPB"/>
    <property type="match status" value="1"/>
</dbReference>
<evidence type="ECO:0000313" key="10">
    <source>
        <dbReference type="Proteomes" id="UP000609323"/>
    </source>
</evidence>
<organism evidence="9 10">
    <name type="scientific">Paenibacillus physcomitrellae</name>
    <dbReference type="NCBI Taxonomy" id="1619311"/>
    <lineage>
        <taxon>Bacteria</taxon>
        <taxon>Bacillati</taxon>
        <taxon>Bacillota</taxon>
        <taxon>Bacilli</taxon>
        <taxon>Bacillales</taxon>
        <taxon>Paenibacillaceae</taxon>
        <taxon>Paenibacillus</taxon>
    </lineage>
</organism>
<evidence type="ECO:0000256" key="3">
    <source>
        <dbReference type="ARBA" id="ARBA00022475"/>
    </source>
</evidence>
<proteinExistence type="predicted"/>
<evidence type="ECO:0000256" key="4">
    <source>
        <dbReference type="ARBA" id="ARBA00022692"/>
    </source>
</evidence>
<keyword evidence="4 7" id="KW-0812">Transmembrane</keyword>
<evidence type="ECO:0000313" key="9">
    <source>
        <dbReference type="EMBL" id="GGA31405.1"/>
    </source>
</evidence>
<keyword evidence="2" id="KW-0813">Transport</keyword>
<comment type="caution">
    <text evidence="9">The sequence shown here is derived from an EMBL/GenBank/DDBJ whole genome shotgun (WGS) entry which is preliminary data.</text>
</comment>
<dbReference type="Pfam" id="PF00528">
    <property type="entry name" value="BPD_transp_1"/>
    <property type="match status" value="1"/>
</dbReference>
<evidence type="ECO:0000259" key="8">
    <source>
        <dbReference type="Pfam" id="PF00528"/>
    </source>
</evidence>
<dbReference type="InterPro" id="IPR035906">
    <property type="entry name" value="MetI-like_sf"/>
</dbReference>
<feature type="domain" description="ABC transmembrane type-1" evidence="8">
    <location>
        <begin position="110"/>
        <end position="289"/>
    </location>
</feature>
<dbReference type="Proteomes" id="UP000609323">
    <property type="component" value="Unassembled WGS sequence"/>
</dbReference>
<feature type="transmembrane region" description="Helical" evidence="7">
    <location>
        <begin position="147"/>
        <end position="166"/>
    </location>
</feature>
<dbReference type="InterPro" id="IPR000515">
    <property type="entry name" value="MetI-like"/>
</dbReference>
<sequence length="296" mass="33068">MKFGVRMLTTGGIGLLAFLLVVLFVELPRTDPFSWSEYGANLRVLLNNVFVHHTLGLSQYQIPAEQDALMAVKKSSLVLISALLIGYVLGLLKGILDYGLSQIKLGFLGNGSTWLLQAIPDFMILLLFQWYILHHGNKIRFFAPDGWTGYWIPVVIASIYPVMYIARITFTSISEQEGALYIKTAHAKGLPEWLIFGKHILLNSIGRVLNHFTPLGVYILSSLVLIEYFRNVLGAANRMLLSVDYIKKAGFSGPNFEPNVIIGIAFCFMIIILLFDVVSFTSRKFFDPRSGQEGGV</sequence>
<evidence type="ECO:0000256" key="2">
    <source>
        <dbReference type="ARBA" id="ARBA00022448"/>
    </source>
</evidence>
<evidence type="ECO:0000256" key="7">
    <source>
        <dbReference type="SAM" id="Phobius"/>
    </source>
</evidence>
<name>A0ABQ1FX65_9BACL</name>
<feature type="transmembrane region" description="Helical" evidence="7">
    <location>
        <begin position="260"/>
        <end position="280"/>
    </location>
</feature>
<keyword evidence="3" id="KW-1003">Cell membrane</keyword>
<evidence type="ECO:0000256" key="1">
    <source>
        <dbReference type="ARBA" id="ARBA00004651"/>
    </source>
</evidence>
<gene>
    <name evidence="9" type="ORF">GCM10010917_15620</name>
</gene>
<evidence type="ECO:0000256" key="5">
    <source>
        <dbReference type="ARBA" id="ARBA00022989"/>
    </source>
</evidence>
<feature type="transmembrane region" description="Helical" evidence="7">
    <location>
        <begin position="77"/>
        <end position="100"/>
    </location>
</feature>
<comment type="subcellular location">
    <subcellularLocation>
        <location evidence="1">Cell membrane</location>
        <topology evidence="1">Multi-pass membrane protein</topology>
    </subcellularLocation>
</comment>